<dbReference type="EMBL" id="ADBJ01000037">
    <property type="protein sequence ID" value="EFA78645.1"/>
    <property type="molecule type" value="Genomic_DNA"/>
</dbReference>
<evidence type="ECO:0000313" key="1">
    <source>
        <dbReference type="EMBL" id="EFA78645.1"/>
    </source>
</evidence>
<dbReference type="Proteomes" id="UP000001396">
    <property type="component" value="Unassembled WGS sequence"/>
</dbReference>
<accession>D3BIM1</accession>
<dbReference type="GeneID" id="31363580"/>
<dbReference type="InParanoid" id="D3BIM1"/>
<dbReference type="AlphaFoldDB" id="D3BIM1"/>
<gene>
    <name evidence="1" type="ORF">PPL_08100</name>
</gene>
<sequence length="867" mass="101202">MTLTNIEFPIIKLKQIIPTYFKINDQDFIKCNDFHLISKVLELMINLDPEVNSPIDTDNLFEVKQCISSFFKRFNLKHKTQLSIEDYQRYSFLNKSLPMSDFFSECTKNWAFEVKMQVLVLILHDQSNTESKSTNYINLYLYISKKFNLDCLLRFFILLVKNDLLQSSCTIGESISNNPFINQLFTSEQLDLVIDSLIKMDSNFSLADDPSNTELSTSEFGEILINSISKNETLEQLTLISIYRQHAIPIPSNLYNHFLELIPIIGDIKVGLSIQPNYQSIVHSLVYLFRVEKNPTLLKIVFYSLLKLESLSNDFCFEVLESLGGTGYVLNTLEPFSLEFEQLILSNEKVMSDLIRHKLPFLISSSTLLFKEKQQMDVVFSAIKKGLEKFDFKIIEFLLRLHVSSTDLLDILRFIVPKISMLYIYESMEFLLEIESIENVSIFIELFFYNFLLVIIRSNLFLSLGFKLFEKIQNHNPNIIPKLFKFPYPTGLIDFVRYHYSFSYINRFLPENQITCCTTPLPNLSTLIWKQIITPLLFDKYLDTKWKVDLSRVSKQFHNCCSIIFSHIANPTIRISSKINDIGSTFCLFKRTPLHLAGSEIEYIPDSHLSDCLDNLESFTFNSGTLKTNDFPKNLKSITFVFKYISELESYINNRSNLSRLESFKFKSINKSTTEHSIFMSQLVQLRNSYPNLKISTTFEHSKFTNVSIDQLSLITKYRYEMYYNNIPLQLSNLRKLVLPDKYRARLSEGDQLWNILQTSPYLTSITLNNTCELPFLFQFAKLNPNFSELKIRFFEFTLDYPVDINAIFKTLSHPLLKQITHVRIINITKVRGKITKIQNINNSTINFRQFQPNANFSRFYRSALPN</sequence>
<proteinExistence type="predicted"/>
<name>D3BIM1_HETP5</name>
<keyword evidence="2" id="KW-1185">Reference proteome</keyword>
<organism evidence="1 2">
    <name type="scientific">Heterostelium pallidum (strain ATCC 26659 / Pp 5 / PN500)</name>
    <name type="common">Cellular slime mold</name>
    <name type="synonym">Polysphondylium pallidum</name>
    <dbReference type="NCBI Taxonomy" id="670386"/>
    <lineage>
        <taxon>Eukaryota</taxon>
        <taxon>Amoebozoa</taxon>
        <taxon>Evosea</taxon>
        <taxon>Eumycetozoa</taxon>
        <taxon>Dictyostelia</taxon>
        <taxon>Acytosteliales</taxon>
        <taxon>Acytosteliaceae</taxon>
        <taxon>Heterostelium</taxon>
    </lineage>
</organism>
<comment type="caution">
    <text evidence="1">The sequence shown here is derived from an EMBL/GenBank/DDBJ whole genome shotgun (WGS) entry which is preliminary data.</text>
</comment>
<protein>
    <submittedName>
        <fullName evidence="1">Uncharacterized protein</fullName>
    </submittedName>
</protein>
<reference evidence="1 2" key="1">
    <citation type="journal article" date="2011" name="Genome Res.">
        <title>Phylogeny-wide analysis of social amoeba genomes highlights ancient origins for complex intercellular communication.</title>
        <authorList>
            <person name="Heidel A.J."/>
            <person name="Lawal H.M."/>
            <person name="Felder M."/>
            <person name="Schilde C."/>
            <person name="Helps N.R."/>
            <person name="Tunggal B."/>
            <person name="Rivero F."/>
            <person name="John U."/>
            <person name="Schleicher M."/>
            <person name="Eichinger L."/>
            <person name="Platzer M."/>
            <person name="Noegel A.A."/>
            <person name="Schaap P."/>
            <person name="Gloeckner G."/>
        </authorList>
    </citation>
    <scope>NUCLEOTIDE SEQUENCE [LARGE SCALE GENOMIC DNA]</scope>
    <source>
        <strain evidence="2">ATCC 26659 / Pp 5 / PN500</strain>
    </source>
</reference>
<evidence type="ECO:0000313" key="2">
    <source>
        <dbReference type="Proteomes" id="UP000001396"/>
    </source>
</evidence>
<dbReference type="RefSeq" id="XP_020430769.1">
    <property type="nucleotide sequence ID" value="XM_020578930.1"/>
</dbReference>